<dbReference type="InterPro" id="IPR048940">
    <property type="entry name" value="ATG5_HBR"/>
</dbReference>
<dbReference type="InterPro" id="IPR042526">
    <property type="entry name" value="Atg5_HR"/>
</dbReference>
<dbReference type="GO" id="GO:0044233">
    <property type="term" value="C:mitochondria-associated endoplasmic reticulum membrane contact site"/>
    <property type="evidence" value="ECO:0007669"/>
    <property type="project" value="TreeGrafter"/>
</dbReference>
<evidence type="ECO:0000256" key="4">
    <source>
        <dbReference type="ARBA" id="ARBA00022843"/>
    </source>
</evidence>
<dbReference type="Gene3D" id="3.10.20.620">
    <property type="match status" value="1"/>
</dbReference>
<comment type="function">
    <text evidence="7">Involved in cytoplasm to vacuole transport (Cvt) and autophagic vesicle formation.</text>
</comment>
<keyword evidence="12" id="KW-1185">Reference proteome</keyword>
<reference evidence="11 12" key="1">
    <citation type="submission" date="2020-11" db="EMBL/GenBank/DDBJ databases">
        <title>Kefir isolates.</title>
        <authorList>
            <person name="Marcisauskas S."/>
            <person name="Kim Y."/>
            <person name="Blasche S."/>
        </authorList>
    </citation>
    <scope>NUCLEOTIDE SEQUENCE [LARGE SCALE GENOMIC DNA]</scope>
    <source>
        <strain evidence="11 12">OG2</strain>
    </source>
</reference>
<dbReference type="EMBL" id="PUHR01000011">
    <property type="protein sequence ID" value="KAG0671517.1"/>
    <property type="molecule type" value="Genomic_DNA"/>
</dbReference>
<proteinExistence type="inferred from homology"/>
<evidence type="ECO:0000256" key="6">
    <source>
        <dbReference type="ARBA" id="ARBA00023006"/>
    </source>
</evidence>
<dbReference type="Gene3D" id="1.10.246.190">
    <property type="entry name" value="Autophagy protein Apg5, helix rich domain"/>
    <property type="match status" value="1"/>
</dbReference>
<dbReference type="GO" id="GO:0006995">
    <property type="term" value="P:cellular response to nitrogen starvation"/>
    <property type="evidence" value="ECO:0007669"/>
    <property type="project" value="TreeGrafter"/>
</dbReference>
<keyword evidence="7" id="KW-0472">Membrane</keyword>
<dbReference type="GO" id="GO:0034045">
    <property type="term" value="C:phagophore assembly site membrane"/>
    <property type="evidence" value="ECO:0007669"/>
    <property type="project" value="UniProtKB-SubCell"/>
</dbReference>
<dbReference type="Pfam" id="PF20637">
    <property type="entry name" value="ATG5_HBR"/>
    <property type="match status" value="1"/>
</dbReference>
<evidence type="ECO:0000313" key="11">
    <source>
        <dbReference type="EMBL" id="KAG0671517.1"/>
    </source>
</evidence>
<keyword evidence="3 7" id="KW-1017">Isopeptide bond</keyword>
<evidence type="ECO:0000256" key="7">
    <source>
        <dbReference type="RuleBase" id="RU361202"/>
    </source>
</evidence>
<dbReference type="InterPro" id="IPR048939">
    <property type="entry name" value="ATG5_UblA"/>
</dbReference>
<sequence>MDQVRRKVWNGALNIQIEIDKSLIIAKPEDKSLLINVRIPMDSYMSLYTDTILNRIKHFLRRDIVEVITYVWYEANDHVLLWNLPVGTLYDIIKGCEKDYLGTEDERDSYIKVWKIKMRYGADLPANHIPIINGLKQIQAYWMHQWKQASFLLNGSSKRVMSLHMNDTQLFWDSVINRSLELFEGIRSKIIDKVPRNIPIIIHEIEQPDRLYSSKDSNPDKADTVMTNTIGNLLAEYYDANSICDIKVLCQGIVVPHDLSLSLLYSVMSSFDGFLHIVIILRTD</sequence>
<evidence type="ECO:0000259" key="10">
    <source>
        <dbReference type="Pfam" id="PF20638"/>
    </source>
</evidence>
<evidence type="ECO:0000256" key="2">
    <source>
        <dbReference type="ARBA" id="ARBA00006910"/>
    </source>
</evidence>
<dbReference type="GO" id="GO:0061908">
    <property type="term" value="C:phagophore"/>
    <property type="evidence" value="ECO:0007669"/>
    <property type="project" value="TreeGrafter"/>
</dbReference>
<evidence type="ECO:0000256" key="1">
    <source>
        <dbReference type="ARBA" id="ARBA00004623"/>
    </source>
</evidence>
<evidence type="ECO:0000259" key="9">
    <source>
        <dbReference type="Pfam" id="PF20637"/>
    </source>
</evidence>
<evidence type="ECO:0000259" key="8">
    <source>
        <dbReference type="Pfam" id="PF04106"/>
    </source>
</evidence>
<name>A0A9P6WET2_MAUEX</name>
<dbReference type="Pfam" id="PF20638">
    <property type="entry name" value="ATG5_UblA"/>
    <property type="match status" value="1"/>
</dbReference>
<feature type="domain" description="Autophagy protein ATG5 alpha-helical bundle region" evidence="9">
    <location>
        <begin position="136"/>
        <end position="191"/>
    </location>
</feature>
<feature type="domain" description="Autophagy protein ATG5 UblB" evidence="8">
    <location>
        <begin position="198"/>
        <end position="279"/>
    </location>
</feature>
<feature type="domain" description="Autophagy protein ATG5 UblA" evidence="10">
    <location>
        <begin position="8"/>
        <end position="119"/>
    </location>
</feature>
<evidence type="ECO:0000313" key="12">
    <source>
        <dbReference type="Proteomes" id="UP000750334"/>
    </source>
</evidence>
<keyword evidence="4 7" id="KW-0832">Ubl conjugation</keyword>
<dbReference type="GO" id="GO:0034274">
    <property type="term" value="C:Atg12-Atg5-Atg16 complex"/>
    <property type="evidence" value="ECO:0007669"/>
    <property type="project" value="TreeGrafter"/>
</dbReference>
<comment type="similarity">
    <text evidence="2 7">Belongs to the ATG5 family.</text>
</comment>
<dbReference type="AlphaFoldDB" id="A0A9P6WET2"/>
<dbReference type="Gene3D" id="3.10.20.90">
    <property type="entry name" value="Phosphatidylinositol 3-kinase Catalytic Subunit, Chain A, domain 1"/>
    <property type="match status" value="1"/>
</dbReference>
<dbReference type="InterPro" id="IPR007239">
    <property type="entry name" value="Atg5"/>
</dbReference>
<keyword evidence="7" id="KW-0813">Transport</keyword>
<dbReference type="GO" id="GO:0019776">
    <property type="term" value="F:Atg8-family ligase activity"/>
    <property type="evidence" value="ECO:0007669"/>
    <property type="project" value="TreeGrafter"/>
</dbReference>
<comment type="subcellular location">
    <subcellularLocation>
        <location evidence="1 7">Preautophagosomal structure membrane</location>
        <topology evidence="1 7">Peripheral membrane protein</topology>
    </subcellularLocation>
</comment>
<dbReference type="PANTHER" id="PTHR13040:SF2">
    <property type="entry name" value="AUTOPHAGY PROTEIN 5"/>
    <property type="match status" value="1"/>
</dbReference>
<accession>A0A9P6WET2</accession>
<dbReference type="GO" id="GO:0000422">
    <property type="term" value="P:autophagy of mitochondrion"/>
    <property type="evidence" value="ECO:0007669"/>
    <property type="project" value="TreeGrafter"/>
</dbReference>
<dbReference type="OrthoDB" id="272162at2759"/>
<dbReference type="Pfam" id="PF04106">
    <property type="entry name" value="ATG5_UblB"/>
    <property type="match status" value="1"/>
</dbReference>
<gene>
    <name evidence="11" type="primary">ATG5</name>
    <name evidence="11" type="ORF">C6P45_000349</name>
</gene>
<dbReference type="GO" id="GO:0015031">
    <property type="term" value="P:protein transport"/>
    <property type="evidence" value="ECO:0007669"/>
    <property type="project" value="UniProtKB-KW"/>
</dbReference>
<evidence type="ECO:0000256" key="3">
    <source>
        <dbReference type="ARBA" id="ARBA00022499"/>
    </source>
</evidence>
<dbReference type="Proteomes" id="UP000750334">
    <property type="component" value="Unassembled WGS sequence"/>
</dbReference>
<evidence type="ECO:0000256" key="5">
    <source>
        <dbReference type="ARBA" id="ARBA00022927"/>
    </source>
</evidence>
<dbReference type="GO" id="GO:0034727">
    <property type="term" value="P:piecemeal microautophagy of the nucleus"/>
    <property type="evidence" value="ECO:0007669"/>
    <property type="project" value="TreeGrafter"/>
</dbReference>
<organism evidence="11 12">
    <name type="scientific">Maudiozyma exigua</name>
    <name type="common">Yeast</name>
    <name type="synonym">Kazachstania exigua</name>
    <dbReference type="NCBI Taxonomy" id="34358"/>
    <lineage>
        <taxon>Eukaryota</taxon>
        <taxon>Fungi</taxon>
        <taxon>Dikarya</taxon>
        <taxon>Ascomycota</taxon>
        <taxon>Saccharomycotina</taxon>
        <taxon>Saccharomycetes</taxon>
        <taxon>Saccharomycetales</taxon>
        <taxon>Saccharomycetaceae</taxon>
        <taxon>Maudiozyma</taxon>
    </lineage>
</organism>
<dbReference type="InterPro" id="IPR048318">
    <property type="entry name" value="ATG5_UblB"/>
</dbReference>
<dbReference type="InterPro" id="IPR042527">
    <property type="entry name" value="Atg5_UblA_dom_sf"/>
</dbReference>
<comment type="caution">
    <text evidence="11">The sequence shown here is derived from an EMBL/GenBank/DDBJ whole genome shotgun (WGS) entry which is preliminary data.</text>
</comment>
<protein>
    <recommendedName>
        <fullName evidence="7">Autophagy protein 5</fullName>
    </recommendedName>
</protein>
<keyword evidence="6 7" id="KW-0072">Autophagy</keyword>
<dbReference type="GO" id="GO:0005776">
    <property type="term" value="C:autophagosome"/>
    <property type="evidence" value="ECO:0007669"/>
    <property type="project" value="TreeGrafter"/>
</dbReference>
<dbReference type="PANTHER" id="PTHR13040">
    <property type="entry name" value="AUTOPHAGY PROTEIN 5"/>
    <property type="match status" value="1"/>
</dbReference>
<keyword evidence="5" id="KW-0653">Protein transport</keyword>
<comment type="subunit">
    <text evidence="7">Conjugated with ATG12.</text>
</comment>